<evidence type="ECO:0000313" key="9">
    <source>
        <dbReference type="Proteomes" id="UP000028006"/>
    </source>
</evidence>
<keyword evidence="3 5" id="KW-0238">DNA-binding</keyword>
<dbReference type="GO" id="GO:0015074">
    <property type="term" value="P:DNA integration"/>
    <property type="evidence" value="ECO:0007669"/>
    <property type="project" value="UniProtKB-KW"/>
</dbReference>
<evidence type="ECO:0000256" key="1">
    <source>
        <dbReference type="ARBA" id="ARBA00008857"/>
    </source>
</evidence>
<dbReference type="GO" id="GO:0006310">
    <property type="term" value="P:DNA recombination"/>
    <property type="evidence" value="ECO:0007669"/>
    <property type="project" value="UniProtKB-KW"/>
</dbReference>
<evidence type="ECO:0000256" key="2">
    <source>
        <dbReference type="ARBA" id="ARBA00022908"/>
    </source>
</evidence>
<evidence type="ECO:0000259" key="6">
    <source>
        <dbReference type="PROSITE" id="PS51898"/>
    </source>
</evidence>
<keyword evidence="2" id="KW-0229">DNA integration</keyword>
<dbReference type="InterPro" id="IPR013762">
    <property type="entry name" value="Integrase-like_cat_sf"/>
</dbReference>
<evidence type="ECO:0000313" key="8">
    <source>
        <dbReference type="EMBL" id="KEQ13589.1"/>
    </source>
</evidence>
<organism evidence="8 9">
    <name type="scientific">Endozoicomonas montiporae</name>
    <dbReference type="NCBI Taxonomy" id="1027273"/>
    <lineage>
        <taxon>Bacteria</taxon>
        <taxon>Pseudomonadati</taxon>
        <taxon>Pseudomonadota</taxon>
        <taxon>Gammaproteobacteria</taxon>
        <taxon>Oceanospirillales</taxon>
        <taxon>Endozoicomonadaceae</taxon>
        <taxon>Endozoicomonas</taxon>
    </lineage>
</organism>
<dbReference type="PROSITE" id="PS51898">
    <property type="entry name" value="TYR_RECOMBINASE"/>
    <property type="match status" value="1"/>
</dbReference>
<evidence type="ECO:0008006" key="10">
    <source>
        <dbReference type="Google" id="ProtNLM"/>
    </source>
</evidence>
<dbReference type="InterPro" id="IPR050808">
    <property type="entry name" value="Phage_Integrase"/>
</dbReference>
<sequence>MGKLTDLQLRNLQGKASESVGSRGDGALLFWKRASGNVEAYYRYRNKGDENLIKVGQYKITKSSHGYTLAECRDKAQELARTRRECGGDLKGYLEAELLKQNQAAKELKAQAQIEASQGSLQQLCDNYIASLRNKNKKKSEKDVRNALNKHVHRAFPELSKTKARDITSDDIVKIIRRIIEGGGTTIANRVRSYLHSSFAYGIKADNDPMEQVHHNTRFHIEHNPVANVTSQKAFEYVRERTLSHAEVKKFWYGFDHAMGRCSPVFGLLLKLMLSTGGNRPEQLIECKWSDVDFERRTLTFMDGKGRGEPRKRVMPLTPRSMQILYDLRDISGSFEWIFTIRGSKPISETTLGVKVGRYCNFLEVEARAKGEKAPERFTPKDFRRTATSLLIECRVPREQRYLIQSREDGSIESKHYDHSDRLPEKREALKKYDAFLDKILKGENVKVVDLEQYKQSGNKA</sequence>
<dbReference type="Gene3D" id="1.10.150.130">
    <property type="match status" value="1"/>
</dbReference>
<feature type="domain" description="Core-binding (CB)" evidence="7">
    <location>
        <begin position="119"/>
        <end position="203"/>
    </location>
</feature>
<dbReference type="Gene3D" id="3.30.160.390">
    <property type="entry name" value="Integrase, DNA-binding domain"/>
    <property type="match status" value="1"/>
</dbReference>
<dbReference type="InterPro" id="IPR010998">
    <property type="entry name" value="Integrase_recombinase_N"/>
</dbReference>
<keyword evidence="4" id="KW-0233">DNA recombination</keyword>
<evidence type="ECO:0000256" key="4">
    <source>
        <dbReference type="ARBA" id="ARBA00023172"/>
    </source>
</evidence>
<dbReference type="Pfam" id="PF00589">
    <property type="entry name" value="Phage_integrase"/>
    <property type="match status" value="1"/>
</dbReference>
<dbReference type="PANTHER" id="PTHR30629">
    <property type="entry name" value="PROPHAGE INTEGRASE"/>
    <property type="match status" value="1"/>
</dbReference>
<dbReference type="InterPro" id="IPR053876">
    <property type="entry name" value="Phage_int_M"/>
</dbReference>
<dbReference type="Proteomes" id="UP000028006">
    <property type="component" value="Unassembled WGS sequence"/>
</dbReference>
<evidence type="ECO:0000256" key="5">
    <source>
        <dbReference type="PROSITE-ProRule" id="PRU01248"/>
    </source>
</evidence>
<keyword evidence="9" id="KW-1185">Reference proteome</keyword>
<dbReference type="Gene3D" id="1.10.443.10">
    <property type="entry name" value="Intergrase catalytic core"/>
    <property type="match status" value="1"/>
</dbReference>
<dbReference type="EMBL" id="JOKG01000003">
    <property type="protein sequence ID" value="KEQ13589.1"/>
    <property type="molecule type" value="Genomic_DNA"/>
</dbReference>
<evidence type="ECO:0000256" key="3">
    <source>
        <dbReference type="ARBA" id="ARBA00023125"/>
    </source>
</evidence>
<dbReference type="InterPro" id="IPR011010">
    <property type="entry name" value="DNA_brk_join_enz"/>
</dbReference>
<dbReference type="RefSeq" id="WP_034876588.1">
    <property type="nucleotide sequence ID" value="NZ_JOKG01000003.1"/>
</dbReference>
<gene>
    <name evidence="8" type="ORF">GZ77_14820</name>
</gene>
<reference evidence="8 9" key="1">
    <citation type="submission" date="2014-06" db="EMBL/GenBank/DDBJ databases">
        <title>Whole Genome Sequences of Three Symbiotic Endozoicomonas Bacteria.</title>
        <authorList>
            <person name="Neave M.J."/>
            <person name="Apprill A."/>
            <person name="Voolstra C.R."/>
        </authorList>
    </citation>
    <scope>NUCLEOTIDE SEQUENCE [LARGE SCALE GENOMIC DNA]</scope>
    <source>
        <strain evidence="8 9">LMG 24815</strain>
    </source>
</reference>
<dbReference type="SUPFAM" id="SSF56349">
    <property type="entry name" value="DNA breaking-rejoining enzymes"/>
    <property type="match status" value="1"/>
</dbReference>
<comment type="similarity">
    <text evidence="1">Belongs to the 'phage' integrase family.</text>
</comment>
<dbReference type="PROSITE" id="PS51900">
    <property type="entry name" value="CB"/>
    <property type="match status" value="1"/>
</dbReference>
<evidence type="ECO:0000259" key="7">
    <source>
        <dbReference type="PROSITE" id="PS51900"/>
    </source>
</evidence>
<dbReference type="InterPro" id="IPR002104">
    <property type="entry name" value="Integrase_catalytic"/>
</dbReference>
<proteinExistence type="inferred from homology"/>
<dbReference type="AlphaFoldDB" id="A0A081N566"/>
<accession>A0A081N566</accession>
<dbReference type="GO" id="GO:0003677">
    <property type="term" value="F:DNA binding"/>
    <property type="evidence" value="ECO:0007669"/>
    <property type="project" value="UniProtKB-UniRule"/>
</dbReference>
<dbReference type="InterPro" id="IPR044068">
    <property type="entry name" value="CB"/>
</dbReference>
<dbReference type="Pfam" id="PF22022">
    <property type="entry name" value="Phage_int_M"/>
    <property type="match status" value="1"/>
</dbReference>
<feature type="domain" description="Tyr recombinase" evidence="6">
    <location>
        <begin position="238"/>
        <end position="431"/>
    </location>
</feature>
<protein>
    <recommendedName>
        <fullName evidence="10">Tyr recombinase domain-containing protein</fullName>
    </recommendedName>
</protein>
<dbReference type="PANTHER" id="PTHR30629:SF2">
    <property type="entry name" value="PROPHAGE INTEGRASE INTS-RELATED"/>
    <property type="match status" value="1"/>
</dbReference>
<dbReference type="eggNOG" id="COG0582">
    <property type="taxonomic scope" value="Bacteria"/>
</dbReference>
<dbReference type="InterPro" id="IPR038488">
    <property type="entry name" value="Integrase_DNA-bd_sf"/>
</dbReference>
<comment type="caution">
    <text evidence="8">The sequence shown here is derived from an EMBL/GenBank/DDBJ whole genome shotgun (WGS) entry which is preliminary data.</text>
</comment>
<name>A0A081N566_9GAMM</name>